<accession>Q24WA7</accession>
<proteinExistence type="inferred from homology"/>
<evidence type="ECO:0000256" key="1">
    <source>
        <dbReference type="ARBA" id="ARBA00007435"/>
    </source>
</evidence>
<gene>
    <name evidence="3" type="ordered locus">DSY1896</name>
</gene>
<evidence type="ECO:0000259" key="2">
    <source>
        <dbReference type="PROSITE" id="PS50164"/>
    </source>
</evidence>
<dbReference type="SUPFAM" id="SSF82771">
    <property type="entry name" value="GIY-YIG endonuclease"/>
    <property type="match status" value="1"/>
</dbReference>
<dbReference type="PANTHER" id="PTHR34477:SF1">
    <property type="entry name" value="UPF0213 PROTEIN YHBQ"/>
    <property type="match status" value="1"/>
</dbReference>
<dbReference type="STRING" id="138119.DSY1896"/>
<dbReference type="HOGENOM" id="CLU_135650_0_1_9"/>
<dbReference type="InterPro" id="IPR035901">
    <property type="entry name" value="GIY-YIG_endonuc_sf"/>
</dbReference>
<dbReference type="PANTHER" id="PTHR34477">
    <property type="entry name" value="UPF0213 PROTEIN YHBQ"/>
    <property type="match status" value="1"/>
</dbReference>
<dbReference type="AlphaFoldDB" id="Q24WA7"/>
<sequence>MAGCTTLSVRNAMYWVYILHCADHTLYTGSTPRLERRIQEHNQGSGAKYTRGRRPVSLRQAWIVENRSQALRLEAFIKKLTRKEKEYLIDDPQDLLRLAKEKGYDFVIKIGDKSD</sequence>
<protein>
    <recommendedName>
        <fullName evidence="2">GIY-YIG domain-containing protein</fullName>
    </recommendedName>
</protein>
<keyword evidence="4" id="KW-1185">Reference proteome</keyword>
<reference evidence="3 4" key="1">
    <citation type="journal article" date="2006" name="J. Bacteriol.">
        <title>Complete genome sequence of the dehalorespiring bacterium Desulfitobacterium hafniense Y51 and comparison with Dehalococcoides ethenogenes 195.</title>
        <authorList>
            <person name="Nonaka H."/>
            <person name="Keresztes G."/>
            <person name="Shinoda Y."/>
            <person name="Ikenaga Y."/>
            <person name="Abe M."/>
            <person name="Naito K."/>
            <person name="Inatomi K."/>
            <person name="Furukawa K."/>
            <person name="Inui M."/>
            <person name="Yukawa H."/>
        </authorList>
    </citation>
    <scope>NUCLEOTIDE SEQUENCE [LARGE SCALE GENOMIC DNA]</scope>
    <source>
        <strain evidence="3 4">Y51</strain>
    </source>
</reference>
<dbReference type="EMBL" id="AP008230">
    <property type="protein sequence ID" value="BAE83685.1"/>
    <property type="molecule type" value="Genomic_DNA"/>
</dbReference>
<dbReference type="CDD" id="cd10456">
    <property type="entry name" value="GIY-YIG_UPF0213"/>
    <property type="match status" value="1"/>
</dbReference>
<dbReference type="Pfam" id="PF01541">
    <property type="entry name" value="GIY-YIG"/>
    <property type="match status" value="1"/>
</dbReference>
<dbReference type="KEGG" id="dsy:DSY1896"/>
<dbReference type="Proteomes" id="UP000001946">
    <property type="component" value="Chromosome"/>
</dbReference>
<name>Q24WA7_DESHY</name>
<dbReference type="InterPro" id="IPR050190">
    <property type="entry name" value="UPF0213_domain"/>
</dbReference>
<feature type="domain" description="GIY-YIG" evidence="2">
    <location>
        <begin position="12"/>
        <end position="87"/>
    </location>
</feature>
<dbReference type="InterPro" id="IPR000305">
    <property type="entry name" value="GIY-YIG_endonuc"/>
</dbReference>
<organism evidence="3 4">
    <name type="scientific">Desulfitobacterium hafniense (strain Y51)</name>
    <dbReference type="NCBI Taxonomy" id="138119"/>
    <lineage>
        <taxon>Bacteria</taxon>
        <taxon>Bacillati</taxon>
        <taxon>Bacillota</taxon>
        <taxon>Clostridia</taxon>
        <taxon>Eubacteriales</taxon>
        <taxon>Desulfitobacteriaceae</taxon>
        <taxon>Desulfitobacterium</taxon>
    </lineage>
</organism>
<comment type="similarity">
    <text evidence="1">Belongs to the UPF0213 family.</text>
</comment>
<evidence type="ECO:0000313" key="4">
    <source>
        <dbReference type="Proteomes" id="UP000001946"/>
    </source>
</evidence>
<dbReference type="PROSITE" id="PS50164">
    <property type="entry name" value="GIY_YIG"/>
    <property type="match status" value="1"/>
</dbReference>
<dbReference type="Gene3D" id="3.40.1440.10">
    <property type="entry name" value="GIY-YIG endonuclease"/>
    <property type="match status" value="1"/>
</dbReference>
<dbReference type="eggNOG" id="COG2827">
    <property type="taxonomic scope" value="Bacteria"/>
</dbReference>
<evidence type="ECO:0000313" key="3">
    <source>
        <dbReference type="EMBL" id="BAE83685.1"/>
    </source>
</evidence>